<dbReference type="CDD" id="cd18186">
    <property type="entry name" value="BTB_POZ_ZBTB_KLHL-like"/>
    <property type="match status" value="1"/>
</dbReference>
<dbReference type="InterPro" id="IPR011333">
    <property type="entry name" value="SKP1/BTB/POZ_sf"/>
</dbReference>
<evidence type="ECO:0000313" key="2">
    <source>
        <dbReference type="EMBL" id="KKY13978.1"/>
    </source>
</evidence>
<proteinExistence type="predicted"/>
<reference evidence="2 3" key="2">
    <citation type="submission" date="2015-05" db="EMBL/GenBank/DDBJ databases">
        <title>Distinctive expansion of gene families associated with plant cell wall degradation and secondary metabolism in the genomes of grapevine trunk pathogens.</title>
        <authorList>
            <person name="Lawrence D.P."/>
            <person name="Travadon R."/>
            <person name="Rolshausen P.E."/>
            <person name="Baumgartner K."/>
        </authorList>
    </citation>
    <scope>NUCLEOTIDE SEQUENCE [LARGE SCALE GENOMIC DNA]</scope>
    <source>
        <strain evidence="2">DS831</strain>
    </source>
</reference>
<reference evidence="2 3" key="1">
    <citation type="submission" date="2015-03" db="EMBL/GenBank/DDBJ databases">
        <authorList>
            <person name="Morales-Cruz A."/>
            <person name="Amrine K.C."/>
            <person name="Cantu D."/>
        </authorList>
    </citation>
    <scope>NUCLEOTIDE SEQUENCE [LARGE SCALE GENOMIC DNA]</scope>
    <source>
        <strain evidence="2">DS831</strain>
    </source>
</reference>
<dbReference type="Proteomes" id="UP000034182">
    <property type="component" value="Unassembled WGS sequence"/>
</dbReference>
<protein>
    <submittedName>
        <fullName evidence="2">Putative btb poz domain-containing protein</fullName>
    </submittedName>
</protein>
<name>A0A0G2FPX4_9PEZI</name>
<gene>
    <name evidence="2" type="ORF">UCDDS831_g08523</name>
</gene>
<dbReference type="SMART" id="SM00225">
    <property type="entry name" value="BTB"/>
    <property type="match status" value="1"/>
</dbReference>
<dbReference type="AlphaFoldDB" id="A0A0G2FPX4"/>
<dbReference type="PROSITE" id="PS50097">
    <property type="entry name" value="BTB"/>
    <property type="match status" value="1"/>
</dbReference>
<dbReference type="PANTHER" id="PTHR47843">
    <property type="entry name" value="BTB DOMAIN-CONTAINING PROTEIN-RELATED"/>
    <property type="match status" value="1"/>
</dbReference>
<dbReference type="Gene3D" id="3.30.710.10">
    <property type="entry name" value="Potassium Channel Kv1.1, Chain A"/>
    <property type="match status" value="1"/>
</dbReference>
<comment type="caution">
    <text evidence="2">The sequence shown here is derived from an EMBL/GenBank/DDBJ whole genome shotgun (WGS) entry which is preliminary data.</text>
</comment>
<dbReference type="PANTHER" id="PTHR47843:SF5">
    <property type="entry name" value="BTB_POZ DOMAIN PROTEIN"/>
    <property type="match status" value="1"/>
</dbReference>
<dbReference type="EMBL" id="LAQI01000249">
    <property type="protein sequence ID" value="KKY13978.1"/>
    <property type="molecule type" value="Genomic_DNA"/>
</dbReference>
<evidence type="ECO:0000313" key="3">
    <source>
        <dbReference type="Proteomes" id="UP000034182"/>
    </source>
</evidence>
<feature type="domain" description="BTB" evidence="1">
    <location>
        <begin position="36"/>
        <end position="105"/>
    </location>
</feature>
<dbReference type="Pfam" id="PF00651">
    <property type="entry name" value="BTB"/>
    <property type="match status" value="1"/>
</dbReference>
<dbReference type="SUPFAM" id="SSF54695">
    <property type="entry name" value="POZ domain"/>
    <property type="match status" value="1"/>
</dbReference>
<sequence length="245" mass="28338">MPPIERGKSAEADEDKENLISLRRDLEKAFKSGENCDMAIALSNGETIECHRAILCNRSTFFANALKPGRFKEGTTGTVEMLDDPPTAIKALVEFLYTAGYKLTTVKRKQRYTKKEKQEASNTLMHIAEVYAVAAVYGAPQLMRRMHGYFHAFYALIPHLSTLIRALRHIFNWVPEERCLIRRDGHFLKACMKYLYLDSGERKEMNELDPDFFMHLDKHAWKLIEDDCDNWACNWLGEVRGTRVR</sequence>
<accession>A0A0G2FPX4</accession>
<dbReference type="InterPro" id="IPR000210">
    <property type="entry name" value="BTB/POZ_dom"/>
</dbReference>
<evidence type="ECO:0000259" key="1">
    <source>
        <dbReference type="PROSITE" id="PS50097"/>
    </source>
</evidence>
<organism evidence="2 3">
    <name type="scientific">Diplodia seriata</name>
    <dbReference type="NCBI Taxonomy" id="420778"/>
    <lineage>
        <taxon>Eukaryota</taxon>
        <taxon>Fungi</taxon>
        <taxon>Dikarya</taxon>
        <taxon>Ascomycota</taxon>
        <taxon>Pezizomycotina</taxon>
        <taxon>Dothideomycetes</taxon>
        <taxon>Dothideomycetes incertae sedis</taxon>
        <taxon>Botryosphaeriales</taxon>
        <taxon>Botryosphaeriaceae</taxon>
        <taxon>Diplodia</taxon>
    </lineage>
</organism>